<reference evidence="2 3" key="1">
    <citation type="submission" date="2019-08" db="EMBL/GenBank/DDBJ databases">
        <title>Deep-cultivation of Planctomycetes and their phenomic and genomic characterization uncovers novel biology.</title>
        <authorList>
            <person name="Wiegand S."/>
            <person name="Jogler M."/>
            <person name="Boedeker C."/>
            <person name="Pinto D."/>
            <person name="Vollmers J."/>
            <person name="Rivas-Marin E."/>
            <person name="Kohn T."/>
            <person name="Peeters S.H."/>
            <person name="Heuer A."/>
            <person name="Rast P."/>
            <person name="Oberbeckmann S."/>
            <person name="Bunk B."/>
            <person name="Jeske O."/>
            <person name="Meyerdierks A."/>
            <person name="Storesund J.E."/>
            <person name="Kallscheuer N."/>
            <person name="Luecker S."/>
            <person name="Lage O.M."/>
            <person name="Pohl T."/>
            <person name="Merkel B.J."/>
            <person name="Hornburger P."/>
            <person name="Mueller R.-W."/>
            <person name="Bruemmer F."/>
            <person name="Labrenz M."/>
            <person name="Spormann A.M."/>
            <person name="Op den Camp H."/>
            <person name="Overmann J."/>
            <person name="Amann R."/>
            <person name="Jetten M.S.M."/>
            <person name="Mascher T."/>
            <person name="Medema M.H."/>
            <person name="Devos D.P."/>
            <person name="Kaster A.-K."/>
            <person name="Ovreas L."/>
            <person name="Rohde M."/>
            <person name="Galperin M.Y."/>
            <person name="Jogler C."/>
        </authorList>
    </citation>
    <scope>NUCLEOTIDE SEQUENCE [LARGE SCALE GENOMIC DNA]</scope>
    <source>
        <strain evidence="2 3">UC8</strain>
    </source>
</reference>
<dbReference type="AlphaFoldDB" id="A0A5B9QTQ1"/>
<name>A0A5B9QTQ1_9BACT</name>
<dbReference type="OrthoDB" id="5584941at2"/>
<protein>
    <submittedName>
        <fullName evidence="2">Helix-turn-helix protein</fullName>
    </submittedName>
</protein>
<dbReference type="Gene3D" id="1.10.260.40">
    <property type="entry name" value="lambda repressor-like DNA-binding domains"/>
    <property type="match status" value="1"/>
</dbReference>
<sequence>MPLPEIVARIQERKRELDISGSDLARRSGVSRATVIRILGGEDHEFSFANLQAILLALGISLDLTEIPAEQFRDQIATAKAKRLIALTQGNVALESQAVSRASAQSHLEAAKARIASSSRKLWAP</sequence>
<dbReference type="RefSeq" id="WP_068132195.1">
    <property type="nucleotide sequence ID" value="NZ_CP042914.1"/>
</dbReference>
<gene>
    <name evidence="2" type="ORF">UC8_28030</name>
</gene>
<dbReference type="KEGG" id="rul:UC8_28030"/>
<dbReference type="InterPro" id="IPR010982">
    <property type="entry name" value="Lambda_DNA-bd_dom_sf"/>
</dbReference>
<dbReference type="GO" id="GO:0003677">
    <property type="term" value="F:DNA binding"/>
    <property type="evidence" value="ECO:0007669"/>
    <property type="project" value="InterPro"/>
</dbReference>
<proteinExistence type="predicted"/>
<dbReference type="SMART" id="SM00530">
    <property type="entry name" value="HTH_XRE"/>
    <property type="match status" value="1"/>
</dbReference>
<evidence type="ECO:0000313" key="2">
    <source>
        <dbReference type="EMBL" id="QEG40785.1"/>
    </source>
</evidence>
<accession>A0A5B9QTQ1</accession>
<dbReference type="Pfam" id="PF01381">
    <property type="entry name" value="HTH_3"/>
    <property type="match status" value="1"/>
</dbReference>
<keyword evidence="3" id="KW-1185">Reference proteome</keyword>
<evidence type="ECO:0000259" key="1">
    <source>
        <dbReference type="PROSITE" id="PS50943"/>
    </source>
</evidence>
<dbReference type="PROSITE" id="PS50943">
    <property type="entry name" value="HTH_CROC1"/>
    <property type="match status" value="1"/>
</dbReference>
<feature type="domain" description="HTH cro/C1-type" evidence="1">
    <location>
        <begin position="10"/>
        <end position="67"/>
    </location>
</feature>
<dbReference type="SUPFAM" id="SSF47413">
    <property type="entry name" value="lambda repressor-like DNA-binding domains"/>
    <property type="match status" value="1"/>
</dbReference>
<evidence type="ECO:0000313" key="3">
    <source>
        <dbReference type="Proteomes" id="UP000325286"/>
    </source>
</evidence>
<organism evidence="2 3">
    <name type="scientific">Roseimaritima ulvae</name>
    <dbReference type="NCBI Taxonomy" id="980254"/>
    <lineage>
        <taxon>Bacteria</taxon>
        <taxon>Pseudomonadati</taxon>
        <taxon>Planctomycetota</taxon>
        <taxon>Planctomycetia</taxon>
        <taxon>Pirellulales</taxon>
        <taxon>Pirellulaceae</taxon>
        <taxon>Roseimaritima</taxon>
    </lineage>
</organism>
<dbReference type="CDD" id="cd00093">
    <property type="entry name" value="HTH_XRE"/>
    <property type="match status" value="1"/>
</dbReference>
<dbReference type="Proteomes" id="UP000325286">
    <property type="component" value="Chromosome"/>
</dbReference>
<dbReference type="EMBL" id="CP042914">
    <property type="protein sequence ID" value="QEG40785.1"/>
    <property type="molecule type" value="Genomic_DNA"/>
</dbReference>
<dbReference type="InterPro" id="IPR001387">
    <property type="entry name" value="Cro/C1-type_HTH"/>
</dbReference>